<keyword evidence="2" id="KW-0808">Transferase</keyword>
<dbReference type="GO" id="GO:0032259">
    <property type="term" value="P:methylation"/>
    <property type="evidence" value="ECO:0007669"/>
    <property type="project" value="UniProtKB-KW"/>
</dbReference>
<dbReference type="EMBL" id="FWWT01000005">
    <property type="protein sequence ID" value="SMB80078.1"/>
    <property type="molecule type" value="Genomic_DNA"/>
</dbReference>
<dbReference type="PANTHER" id="PTHR43460:SF1">
    <property type="entry name" value="METHYLTRANSFERASE TYPE 11 DOMAIN-CONTAINING PROTEIN"/>
    <property type="match status" value="1"/>
</dbReference>
<reference evidence="2 3" key="1">
    <citation type="submission" date="2017-04" db="EMBL/GenBank/DDBJ databases">
        <authorList>
            <person name="Afonso C.L."/>
            <person name="Miller P.J."/>
            <person name="Scott M.A."/>
            <person name="Spackman E."/>
            <person name="Goraichik I."/>
            <person name="Dimitrov K.M."/>
            <person name="Suarez D.L."/>
            <person name="Swayne D.E."/>
        </authorList>
    </citation>
    <scope>NUCLEOTIDE SEQUENCE [LARGE SCALE GENOMIC DNA]</scope>
    <source>
        <strain evidence="2 3">DSM 11270</strain>
    </source>
</reference>
<keyword evidence="2" id="KW-0489">Methyltransferase</keyword>
<keyword evidence="3" id="KW-1185">Reference proteome</keyword>
<dbReference type="Gene3D" id="3.40.50.150">
    <property type="entry name" value="Vaccinia Virus protein VP39"/>
    <property type="match status" value="1"/>
</dbReference>
<dbReference type="GO" id="GO:0008757">
    <property type="term" value="F:S-adenosylmethionine-dependent methyltransferase activity"/>
    <property type="evidence" value="ECO:0007669"/>
    <property type="project" value="InterPro"/>
</dbReference>
<dbReference type="Proteomes" id="UP000192731">
    <property type="component" value="Unassembled WGS sequence"/>
</dbReference>
<dbReference type="InterPro" id="IPR013216">
    <property type="entry name" value="Methyltransf_11"/>
</dbReference>
<dbReference type="Pfam" id="PF08241">
    <property type="entry name" value="Methyltransf_11"/>
    <property type="match status" value="1"/>
</dbReference>
<organism evidence="2 3">
    <name type="scientific">Desulfonispora thiosulfatigenes DSM 11270</name>
    <dbReference type="NCBI Taxonomy" id="656914"/>
    <lineage>
        <taxon>Bacteria</taxon>
        <taxon>Bacillati</taxon>
        <taxon>Bacillota</taxon>
        <taxon>Clostridia</taxon>
        <taxon>Eubacteriales</taxon>
        <taxon>Peptococcaceae</taxon>
        <taxon>Desulfonispora</taxon>
    </lineage>
</organism>
<feature type="domain" description="Methyltransferase type 11" evidence="1">
    <location>
        <begin position="55"/>
        <end position="141"/>
    </location>
</feature>
<evidence type="ECO:0000313" key="3">
    <source>
        <dbReference type="Proteomes" id="UP000192731"/>
    </source>
</evidence>
<dbReference type="SUPFAM" id="SSF53335">
    <property type="entry name" value="S-adenosyl-L-methionine-dependent methyltransferases"/>
    <property type="match status" value="1"/>
</dbReference>
<accession>A0A1W1UG37</accession>
<evidence type="ECO:0000259" key="1">
    <source>
        <dbReference type="Pfam" id="PF08241"/>
    </source>
</evidence>
<dbReference type="AlphaFoldDB" id="A0A1W1UG37"/>
<evidence type="ECO:0000313" key="2">
    <source>
        <dbReference type="EMBL" id="SMB80078.1"/>
    </source>
</evidence>
<dbReference type="InterPro" id="IPR029063">
    <property type="entry name" value="SAM-dependent_MTases_sf"/>
</dbReference>
<gene>
    <name evidence="2" type="ORF">SAMN00017405_0834</name>
</gene>
<dbReference type="STRING" id="656914.SAMN00017405_0834"/>
<dbReference type="InterPro" id="IPR052939">
    <property type="entry name" value="23S_rRNA_MeTrnsfrase_RlmA"/>
</dbReference>
<dbReference type="PANTHER" id="PTHR43460">
    <property type="entry name" value="METHYLTRANSFERASE"/>
    <property type="match status" value="1"/>
</dbReference>
<sequence>MMNLIELKRKWKSEETHAFKGWDFSYIDGRWDSEDLPWNYRSIVLSSLKNTDKLLDMGTGGGEFVLTLKHPQALTSVTEAYPPNVKICKEKLEPLGITVRQVYEDDKLPFENNYFDIIINRHESFDAYEVSRILKKGGYFITQQIGGKNDYDLSSRLIDNFQPQFPNHTLNNSVTELKMDGFEILKSEEVFTPIYFYDVGALVYFAKIIEWEFPGFSVDTCFENLSKFQKKLETDGVIQGTEHRFLIVAQKI</sequence>
<dbReference type="CDD" id="cd02440">
    <property type="entry name" value="AdoMet_MTases"/>
    <property type="match status" value="1"/>
</dbReference>
<proteinExistence type="predicted"/>
<protein>
    <submittedName>
        <fullName evidence="2">Methyltransferase domain-containing protein</fullName>
    </submittedName>
</protein>
<name>A0A1W1UG37_DESTI</name>